<dbReference type="Pfam" id="PF00091">
    <property type="entry name" value="Tubulin"/>
    <property type="match status" value="1"/>
</dbReference>
<keyword evidence="4" id="KW-0493">Microtubule</keyword>
<sequence length="1176" mass="131779">MSAVVLQVGQCGNQLGLDWWKLITKKSNEHKKRCPFSSRNGDLAAVCVDTEPKVLRKAYEFVRNREIRQSNIIEGKGGRGGNWAYGYHGGRGEGDNGLLKHTMEALRQEAERQDYYGGTVLLHSLTGGTGSGLGSRLCEEIREEFPVGHILTVSVVPHQSGESPLQHYNTLLSLAALHRSADGILLFHNDQVLSRAGFQQKSHAGFGTVSCGFPQSTLSVMNAHITSCMAGLLMPVKTLTTGSGQSLGMEPWELVRSVCPIPTAKLLYTTQASASEMSHWDTLASETVQNLPQLSPDGKPYSSRAVLAVARGNHDNSFIVSSVLQKLRHAHRCVPWNPFPVDHWTDPRNEANVRSSARILTKEKYSAVLVKQALQWFIKLNNVPVRGSLCAVVCANMAVVIRLQGLRITAGSEDIRNFFTGLRIPNGGVHIIGGELEEAFIIFASDEDARRAMTRSGGCIKGSPVNLLLSSRSEMQKVLEESTRKSEANNRRNYKEVVKRPAVEGRSTSLHEDVKVDIRRGDNQNMGNRPPVASPNESRTQKKEGDGDTLYLYLSGMPFSATKEDVRVFFDGIQIDDLIFMRNSYGMFNGCGLVKFRTREDASEGLKRDRKYIGPRYIRVMPASEHQWVKSGGSVVSDVAARRSRTRSRSPVRHRSHSPSNEEFGVLYENLPYSVEKRDIKALLHPLSVTDDQISIFVDKNSDRSKSAIVVFKNLKDYCSGLAHHKETFLHSVVYVSPISKEKIATMLEPADNPREDQRRSSRSSEPTQSTHDSERRCIYVRNLPFDVRKVEIMDFFHGFQLSEDRLILLHDERGTGLGEALVIFQTEKEATMAQSLNGQRFLGSEVMLKCITWAQMQEFGIDSICMPERNSQVNTPRYDSEPNFLNDQMHQDNCDIMPDPNYAPGNSGPLDHFENPVAYGGEPCGPDNNQYGPTNQQFNQPTCVRLLNLPSKIRVDEIYDFCYGYRVIPGSVSLQYNRSGAPTGTATVVFESHSEAVTAVQELNGRPIERERGGALVLALEKYITMMEVSTRRMRNLEPARPLRRLNSNQVVQREVVTEPVENPGERPINTMKVEHFCEILKLQSQSKAPAKPERISYSRDILIKLANAPMAKKKPDFLPDHPIVLDKGREPDTHELFGNSCAKRDILRAKQHHLEEISYNPESRNPVFFFFGKE</sequence>
<dbReference type="InterPro" id="IPR047188">
    <property type="entry name" value="RRM4_RBM12B"/>
</dbReference>
<keyword evidence="14" id="KW-1185">Reference proteome</keyword>
<dbReference type="PRINTS" id="PR01161">
    <property type="entry name" value="TUBULIN"/>
</dbReference>
<dbReference type="Pfam" id="PF00076">
    <property type="entry name" value="RRM_1"/>
    <property type="match status" value="2"/>
</dbReference>
<dbReference type="InterPro" id="IPR003008">
    <property type="entry name" value="Tubulin_FtsZ_GTPase"/>
</dbReference>
<keyword evidence="7 10" id="KW-0694">RNA-binding</keyword>
<dbReference type="InterPro" id="IPR035979">
    <property type="entry name" value="RBD_domain_sf"/>
</dbReference>
<evidence type="ECO:0000256" key="4">
    <source>
        <dbReference type="ARBA" id="ARBA00022701"/>
    </source>
</evidence>
<protein>
    <recommendedName>
        <fullName evidence="12">RRM domain-containing protein</fullName>
    </recommendedName>
</protein>
<dbReference type="GO" id="GO:0005874">
    <property type="term" value="C:microtubule"/>
    <property type="evidence" value="ECO:0007669"/>
    <property type="project" value="UniProtKB-KW"/>
</dbReference>
<evidence type="ECO:0000256" key="6">
    <source>
        <dbReference type="ARBA" id="ARBA00022741"/>
    </source>
</evidence>
<dbReference type="Gene3D" id="3.40.50.1440">
    <property type="entry name" value="Tubulin/FtsZ, GTPase domain"/>
    <property type="match status" value="1"/>
</dbReference>
<dbReference type="Gene3D" id="3.30.70.330">
    <property type="match status" value="5"/>
</dbReference>
<evidence type="ECO:0000313" key="13">
    <source>
        <dbReference type="EMBL" id="KAG7335888.1"/>
    </source>
</evidence>
<comment type="caution">
    <text evidence="13">The sequence shown here is derived from an EMBL/GenBank/DDBJ whole genome shotgun (WGS) entry which is preliminary data.</text>
</comment>
<dbReference type="InterPro" id="IPR008280">
    <property type="entry name" value="Tub_FtsZ_C"/>
</dbReference>
<evidence type="ECO:0000256" key="8">
    <source>
        <dbReference type="ARBA" id="ARBA00023134"/>
    </source>
</evidence>
<evidence type="ECO:0000256" key="10">
    <source>
        <dbReference type="PROSITE-ProRule" id="PRU00176"/>
    </source>
</evidence>
<evidence type="ECO:0000256" key="5">
    <source>
        <dbReference type="ARBA" id="ARBA00022737"/>
    </source>
</evidence>
<dbReference type="FunFam" id="3.40.50.1440:FF:000047">
    <property type="entry name" value="Tubulin delta chain"/>
    <property type="match status" value="1"/>
</dbReference>
<keyword evidence="8" id="KW-0342">GTP-binding</keyword>
<reference evidence="13 14" key="1">
    <citation type="submission" date="2021-06" db="EMBL/GenBank/DDBJ databases">
        <title>Chromosome-level genome assembly of the red-tail catfish (Hemibagrus wyckioides).</title>
        <authorList>
            <person name="Shao F."/>
        </authorList>
    </citation>
    <scope>NUCLEOTIDE SEQUENCE [LARGE SCALE GENOMIC DNA]</scope>
    <source>
        <strain evidence="13">EC202008001</strain>
        <tissue evidence="13">Blood</tissue>
    </source>
</reference>
<evidence type="ECO:0000256" key="1">
    <source>
        <dbReference type="ARBA" id="ARBA00004245"/>
    </source>
</evidence>
<feature type="region of interest" description="Disordered" evidence="11">
    <location>
        <begin position="500"/>
        <end position="545"/>
    </location>
</feature>
<dbReference type="GO" id="GO:0005525">
    <property type="term" value="F:GTP binding"/>
    <property type="evidence" value="ECO:0007669"/>
    <property type="project" value="UniProtKB-KW"/>
</dbReference>
<keyword evidence="3" id="KW-0963">Cytoplasm</keyword>
<evidence type="ECO:0000259" key="12">
    <source>
        <dbReference type="PROSITE" id="PS50102"/>
    </source>
</evidence>
<dbReference type="PROSITE" id="PS50102">
    <property type="entry name" value="RRM"/>
    <property type="match status" value="2"/>
</dbReference>
<dbReference type="OrthoDB" id="2588702at2759"/>
<feature type="compositionally biased region" description="Basic and acidic residues" evidence="11">
    <location>
        <begin position="500"/>
        <end position="522"/>
    </location>
</feature>
<dbReference type="AlphaFoldDB" id="A0A9D3P722"/>
<evidence type="ECO:0000256" key="2">
    <source>
        <dbReference type="ARBA" id="ARBA00009636"/>
    </source>
</evidence>
<keyword evidence="6" id="KW-0547">Nucleotide-binding</keyword>
<dbReference type="GO" id="GO:0003723">
    <property type="term" value="F:RNA binding"/>
    <property type="evidence" value="ECO:0007669"/>
    <property type="project" value="UniProtKB-UniRule"/>
</dbReference>
<dbReference type="InterPro" id="IPR050666">
    <property type="entry name" value="ESRP"/>
</dbReference>
<name>A0A9D3P722_9TELE</name>
<feature type="compositionally biased region" description="Basic residues" evidence="11">
    <location>
        <begin position="642"/>
        <end position="657"/>
    </location>
</feature>
<gene>
    <name evidence="13" type="ORF">KOW79_000581</name>
</gene>
<organism evidence="13 14">
    <name type="scientific">Hemibagrus wyckioides</name>
    <dbReference type="NCBI Taxonomy" id="337641"/>
    <lineage>
        <taxon>Eukaryota</taxon>
        <taxon>Metazoa</taxon>
        <taxon>Chordata</taxon>
        <taxon>Craniata</taxon>
        <taxon>Vertebrata</taxon>
        <taxon>Euteleostomi</taxon>
        <taxon>Actinopterygii</taxon>
        <taxon>Neopterygii</taxon>
        <taxon>Teleostei</taxon>
        <taxon>Ostariophysi</taxon>
        <taxon>Siluriformes</taxon>
        <taxon>Bagridae</taxon>
        <taxon>Hemibagrus</taxon>
    </lineage>
</organism>
<evidence type="ECO:0000256" key="3">
    <source>
        <dbReference type="ARBA" id="ARBA00022490"/>
    </source>
</evidence>
<feature type="domain" description="RRM" evidence="12">
    <location>
        <begin position="550"/>
        <end position="625"/>
    </location>
</feature>
<dbReference type="SUPFAM" id="SSF52490">
    <property type="entry name" value="Tubulin nucleotide-binding domain-like"/>
    <property type="match status" value="1"/>
</dbReference>
<feature type="region of interest" description="Disordered" evidence="11">
    <location>
        <begin position="745"/>
        <end position="774"/>
    </location>
</feature>
<evidence type="ECO:0000313" key="14">
    <source>
        <dbReference type="Proteomes" id="UP000824219"/>
    </source>
</evidence>
<dbReference type="EMBL" id="JAHKSW010000001">
    <property type="protein sequence ID" value="KAG7335888.1"/>
    <property type="molecule type" value="Genomic_DNA"/>
</dbReference>
<comment type="subcellular location">
    <subcellularLocation>
        <location evidence="1">Cytoplasm</location>
        <location evidence="1">Cytoskeleton</location>
    </subcellularLocation>
</comment>
<dbReference type="InterPro" id="IPR036525">
    <property type="entry name" value="Tubulin/FtsZ_GTPase_sf"/>
</dbReference>
<proteinExistence type="inferred from homology"/>
<feature type="domain" description="RRM" evidence="12">
    <location>
        <begin position="777"/>
        <end position="850"/>
    </location>
</feature>
<evidence type="ECO:0000256" key="7">
    <source>
        <dbReference type="ARBA" id="ARBA00022884"/>
    </source>
</evidence>
<dbReference type="GO" id="GO:0007017">
    <property type="term" value="P:microtubule-based process"/>
    <property type="evidence" value="ECO:0007669"/>
    <property type="project" value="InterPro"/>
</dbReference>
<keyword evidence="5" id="KW-0677">Repeat</keyword>
<feature type="region of interest" description="Disordered" evidence="11">
    <location>
        <begin position="641"/>
        <end position="660"/>
    </location>
</feature>
<dbReference type="SUPFAM" id="SSF55307">
    <property type="entry name" value="Tubulin C-terminal domain-like"/>
    <property type="match status" value="1"/>
</dbReference>
<dbReference type="InterPro" id="IPR000504">
    <property type="entry name" value="RRM_dom"/>
</dbReference>
<dbReference type="CDD" id="cd12748">
    <property type="entry name" value="RRM4_RBM12B"/>
    <property type="match status" value="1"/>
</dbReference>
<dbReference type="InterPro" id="IPR000217">
    <property type="entry name" value="Tubulin"/>
</dbReference>
<keyword evidence="9" id="KW-0206">Cytoskeleton</keyword>
<dbReference type="PANTHER" id="PTHR13976">
    <property type="entry name" value="HETEROGENEOUS NUCLEAR RIBONUCLEOPROTEIN-RELATED"/>
    <property type="match status" value="1"/>
</dbReference>
<dbReference type="SUPFAM" id="SSF54928">
    <property type="entry name" value="RNA-binding domain, RBD"/>
    <property type="match status" value="4"/>
</dbReference>
<dbReference type="SMART" id="SM00864">
    <property type="entry name" value="Tubulin"/>
    <property type="match status" value="1"/>
</dbReference>
<evidence type="ECO:0000256" key="11">
    <source>
        <dbReference type="SAM" id="MobiDB-lite"/>
    </source>
</evidence>
<accession>A0A9D3P722</accession>
<dbReference type="SMART" id="SM00360">
    <property type="entry name" value="RRM"/>
    <property type="match status" value="4"/>
</dbReference>
<evidence type="ECO:0000256" key="9">
    <source>
        <dbReference type="ARBA" id="ARBA00023212"/>
    </source>
</evidence>
<dbReference type="InterPro" id="IPR012677">
    <property type="entry name" value="Nucleotide-bd_a/b_plait_sf"/>
</dbReference>
<comment type="similarity">
    <text evidence="2">Belongs to the tubulin family.</text>
</comment>
<dbReference type="Proteomes" id="UP000824219">
    <property type="component" value="Linkage Group LG01"/>
</dbReference>